<protein>
    <submittedName>
        <fullName evidence="2">DUF3034 family protein</fullName>
    </submittedName>
</protein>
<comment type="caution">
    <text evidence="2">The sequence shown here is derived from an EMBL/GenBank/DDBJ whole genome shotgun (WGS) entry which is preliminary data.</text>
</comment>
<dbReference type="EMBL" id="WOCD01000003">
    <property type="protein sequence ID" value="MUH72535.1"/>
    <property type="molecule type" value="Genomic_DNA"/>
</dbReference>
<dbReference type="InterPro" id="IPR021393">
    <property type="entry name" value="DUF3034"/>
</dbReference>
<dbReference type="AlphaFoldDB" id="A0A6N8F7H9"/>
<sequence length="329" mass="34768">MLYNLTPSSILKSFAKVTLGLLIVVAPSQADTGSKLLGTGGITSFEGSAGGGISPWALIAGYASKEEIAATANIQNLSAGEYKLNSYGFAVGAYDTFEFSLQKQSLDVSSGVVSNVFNLLTGAPTPALVAPSTQIEQSIVGLKYNLYGDAIFSESPYLPQIAIGIQYKKNHDFNQSLALHDGSVPIPKTGVPALLGAKDSSGTDFYVSATKVWLGALKGNNLLLNATARYTKANTFGLLGFGSQTDDSYDLEWAASIAMFSGTNTIIGAEYRQQTNRLGGLAKTDNVTDFFITYLPSKEWSITAAIVDLGNLPFQPDSSGFYLSITANL</sequence>
<dbReference type="OrthoDB" id="9126735at2"/>
<organism evidence="2 3">
    <name type="scientific">Psychrosphaera haliotis</name>
    <dbReference type="NCBI Taxonomy" id="555083"/>
    <lineage>
        <taxon>Bacteria</taxon>
        <taxon>Pseudomonadati</taxon>
        <taxon>Pseudomonadota</taxon>
        <taxon>Gammaproteobacteria</taxon>
        <taxon>Alteromonadales</taxon>
        <taxon>Pseudoalteromonadaceae</taxon>
        <taxon>Psychrosphaera</taxon>
    </lineage>
</organism>
<name>A0A6N8F7H9_9GAMM</name>
<keyword evidence="1" id="KW-0732">Signal</keyword>
<gene>
    <name evidence="2" type="ORF">GNP35_08555</name>
</gene>
<dbReference type="Pfam" id="PF11231">
    <property type="entry name" value="DUF3034"/>
    <property type="match status" value="1"/>
</dbReference>
<keyword evidence="3" id="KW-1185">Reference proteome</keyword>
<feature type="chain" id="PRO_5027060521" evidence="1">
    <location>
        <begin position="31"/>
        <end position="329"/>
    </location>
</feature>
<feature type="signal peptide" evidence="1">
    <location>
        <begin position="1"/>
        <end position="30"/>
    </location>
</feature>
<accession>A0A6N8F7H9</accession>
<evidence type="ECO:0000256" key="1">
    <source>
        <dbReference type="SAM" id="SignalP"/>
    </source>
</evidence>
<evidence type="ECO:0000313" key="2">
    <source>
        <dbReference type="EMBL" id="MUH72535.1"/>
    </source>
</evidence>
<evidence type="ECO:0000313" key="3">
    <source>
        <dbReference type="Proteomes" id="UP000439994"/>
    </source>
</evidence>
<dbReference type="Proteomes" id="UP000439994">
    <property type="component" value="Unassembled WGS sequence"/>
</dbReference>
<reference evidence="2 3" key="1">
    <citation type="submission" date="2019-11" db="EMBL/GenBank/DDBJ databases">
        <title>P. haliotis isolates from Z. marina roots.</title>
        <authorList>
            <person name="Cohen M."/>
            <person name="Jospin G."/>
            <person name="Eisen J.A."/>
            <person name="Coil D.A."/>
        </authorList>
    </citation>
    <scope>NUCLEOTIDE SEQUENCE [LARGE SCALE GENOMIC DNA]</scope>
    <source>
        <strain evidence="2 3">UCD-MCMsp1aY</strain>
    </source>
</reference>
<proteinExistence type="predicted"/>